<dbReference type="SUPFAM" id="SSF46689">
    <property type="entry name" value="Homeodomain-like"/>
    <property type="match status" value="2"/>
</dbReference>
<reference evidence="6" key="1">
    <citation type="journal article" date="2019" name="Int. J. Syst. Evol. Microbiol.">
        <title>The Global Catalogue of Microorganisms (GCM) 10K type strain sequencing project: providing services to taxonomists for standard genome sequencing and annotation.</title>
        <authorList>
            <consortium name="The Broad Institute Genomics Platform"/>
            <consortium name="The Broad Institute Genome Sequencing Center for Infectious Disease"/>
            <person name="Wu L."/>
            <person name="Ma J."/>
        </authorList>
    </citation>
    <scope>NUCLEOTIDE SEQUENCE [LARGE SCALE GENOMIC DNA]</scope>
    <source>
        <strain evidence="6">JCM 17986</strain>
    </source>
</reference>
<dbReference type="InterPro" id="IPR029062">
    <property type="entry name" value="Class_I_gatase-like"/>
</dbReference>
<dbReference type="Gene3D" id="1.10.10.60">
    <property type="entry name" value="Homeodomain-like"/>
    <property type="match status" value="1"/>
</dbReference>
<evidence type="ECO:0000259" key="4">
    <source>
        <dbReference type="PROSITE" id="PS01124"/>
    </source>
</evidence>
<dbReference type="InterPro" id="IPR018062">
    <property type="entry name" value="HTH_AraC-typ_CS"/>
</dbReference>
<comment type="caution">
    <text evidence="5">The sequence shown here is derived from an EMBL/GenBank/DDBJ whole genome shotgun (WGS) entry which is preliminary data.</text>
</comment>
<evidence type="ECO:0000313" key="5">
    <source>
        <dbReference type="EMBL" id="GAA4964753.1"/>
    </source>
</evidence>
<dbReference type="InterPro" id="IPR009057">
    <property type="entry name" value="Homeodomain-like_sf"/>
</dbReference>
<dbReference type="Proteomes" id="UP001500466">
    <property type="component" value="Unassembled WGS sequence"/>
</dbReference>
<sequence length="315" mass="34233">MVAVALPGIHPFELGVACEVFGMDRSEHGLPAYDFAVATPKPGRVPTNGVFGLDVPDGLDRLADADLVIVPAASNHARNGPLPAELLQALRDTVARGALVLSVCSGAFVLGEAGLLDGRRCTTHWMYAERLAHRYPDAIVEPDMLYVEDSGVVTGAGTAAGIDACLHIVRRENGSRVANTIARRMVVPPHRDGGQAQYIARPLAHTETHPMQGTLDWLRANLHDDVTIDQMAAHAHMSPRTFARRFQQHTGTTPYEWLIGQRVLAAQELLEETALTMEAIAARTGFGSAATLRHHFVRRRGATPHAYRRLFRDAA</sequence>
<dbReference type="Pfam" id="PF01965">
    <property type="entry name" value="DJ-1_PfpI"/>
    <property type="match status" value="1"/>
</dbReference>
<dbReference type="EMBL" id="BAABHS010000010">
    <property type="protein sequence ID" value="GAA4964753.1"/>
    <property type="molecule type" value="Genomic_DNA"/>
</dbReference>
<dbReference type="PANTHER" id="PTHR43130:SF3">
    <property type="entry name" value="HTH-TYPE TRANSCRIPTIONAL REGULATOR RV1931C"/>
    <property type="match status" value="1"/>
</dbReference>
<keyword evidence="3" id="KW-0804">Transcription</keyword>
<evidence type="ECO:0000256" key="3">
    <source>
        <dbReference type="ARBA" id="ARBA00023163"/>
    </source>
</evidence>
<feature type="domain" description="HTH araC/xylS-type" evidence="4">
    <location>
        <begin position="212"/>
        <end position="310"/>
    </location>
</feature>
<gene>
    <name evidence="5" type="ORF">GCM10023205_31120</name>
</gene>
<dbReference type="Pfam" id="PF12833">
    <property type="entry name" value="HTH_18"/>
    <property type="match status" value="1"/>
</dbReference>
<dbReference type="Gene3D" id="3.40.50.880">
    <property type="match status" value="1"/>
</dbReference>
<evidence type="ECO:0000256" key="1">
    <source>
        <dbReference type="ARBA" id="ARBA00023015"/>
    </source>
</evidence>
<dbReference type="InterPro" id="IPR052158">
    <property type="entry name" value="INH-QAR"/>
</dbReference>
<accession>A0ABP9H9I3</accession>
<dbReference type="PROSITE" id="PS01124">
    <property type="entry name" value="HTH_ARAC_FAMILY_2"/>
    <property type="match status" value="1"/>
</dbReference>
<keyword evidence="1" id="KW-0805">Transcription regulation</keyword>
<organism evidence="5 6">
    <name type="scientific">Yinghuangia aomiensis</name>
    <dbReference type="NCBI Taxonomy" id="676205"/>
    <lineage>
        <taxon>Bacteria</taxon>
        <taxon>Bacillati</taxon>
        <taxon>Actinomycetota</taxon>
        <taxon>Actinomycetes</taxon>
        <taxon>Kitasatosporales</taxon>
        <taxon>Streptomycetaceae</taxon>
        <taxon>Yinghuangia</taxon>
    </lineage>
</organism>
<name>A0ABP9H9I3_9ACTN</name>
<dbReference type="SMART" id="SM00342">
    <property type="entry name" value="HTH_ARAC"/>
    <property type="match status" value="1"/>
</dbReference>
<dbReference type="InterPro" id="IPR018060">
    <property type="entry name" value="HTH_AraC"/>
</dbReference>
<protein>
    <submittedName>
        <fullName evidence="5">Helix-turn-helix domain-containing protein</fullName>
    </submittedName>
</protein>
<evidence type="ECO:0000256" key="2">
    <source>
        <dbReference type="ARBA" id="ARBA00023125"/>
    </source>
</evidence>
<dbReference type="SUPFAM" id="SSF52317">
    <property type="entry name" value="Class I glutamine amidotransferase-like"/>
    <property type="match status" value="1"/>
</dbReference>
<dbReference type="PROSITE" id="PS00041">
    <property type="entry name" value="HTH_ARAC_FAMILY_1"/>
    <property type="match status" value="1"/>
</dbReference>
<keyword evidence="6" id="KW-1185">Reference proteome</keyword>
<dbReference type="CDD" id="cd03137">
    <property type="entry name" value="GATase1_AraC_1"/>
    <property type="match status" value="1"/>
</dbReference>
<dbReference type="InterPro" id="IPR002818">
    <property type="entry name" value="DJ-1/PfpI"/>
</dbReference>
<dbReference type="PANTHER" id="PTHR43130">
    <property type="entry name" value="ARAC-FAMILY TRANSCRIPTIONAL REGULATOR"/>
    <property type="match status" value="1"/>
</dbReference>
<keyword evidence="2" id="KW-0238">DNA-binding</keyword>
<proteinExistence type="predicted"/>
<evidence type="ECO:0000313" key="6">
    <source>
        <dbReference type="Proteomes" id="UP001500466"/>
    </source>
</evidence>